<reference evidence="1" key="1">
    <citation type="submission" date="2020-10" db="EMBL/GenBank/DDBJ databases">
        <authorList>
            <person name="Gilroy R."/>
        </authorList>
    </citation>
    <scope>NUCLEOTIDE SEQUENCE</scope>
    <source>
        <strain evidence="1">ChiSjej5B23-6657</strain>
    </source>
</reference>
<dbReference type="InterPro" id="IPR041492">
    <property type="entry name" value="HAD_2"/>
</dbReference>
<reference evidence="1" key="2">
    <citation type="journal article" date="2021" name="PeerJ">
        <title>Extensive microbial diversity within the chicken gut microbiome revealed by metagenomics and culture.</title>
        <authorList>
            <person name="Gilroy R."/>
            <person name="Ravi A."/>
            <person name="Getino M."/>
            <person name="Pursley I."/>
            <person name="Horton D.L."/>
            <person name="Alikhan N.F."/>
            <person name="Baker D."/>
            <person name="Gharbi K."/>
            <person name="Hall N."/>
            <person name="Watson M."/>
            <person name="Adriaenssens E.M."/>
            <person name="Foster-Nyarko E."/>
            <person name="Jarju S."/>
            <person name="Secka A."/>
            <person name="Antonio M."/>
            <person name="Oren A."/>
            <person name="Chaudhuri R.R."/>
            <person name="La Ragione R."/>
            <person name="Hildebrand F."/>
            <person name="Pallen M.J."/>
        </authorList>
    </citation>
    <scope>NUCLEOTIDE SEQUENCE</scope>
    <source>
        <strain evidence="1">ChiSjej5B23-6657</strain>
    </source>
</reference>
<dbReference type="SFLD" id="SFLDG01129">
    <property type="entry name" value="C1.5:_HAD__Beta-PGM__Phosphata"/>
    <property type="match status" value="1"/>
</dbReference>
<organism evidence="1 2">
    <name type="scientific">Candidatus Pullilachnospira gallistercoris</name>
    <dbReference type="NCBI Taxonomy" id="2840911"/>
    <lineage>
        <taxon>Bacteria</taxon>
        <taxon>Bacillati</taxon>
        <taxon>Bacillota</taxon>
        <taxon>Clostridia</taxon>
        <taxon>Lachnospirales</taxon>
        <taxon>Lachnospiraceae</taxon>
        <taxon>Lachnospiraceae incertae sedis</taxon>
        <taxon>Candidatus Pullilachnospira</taxon>
    </lineage>
</organism>
<dbReference type="CDD" id="cd07505">
    <property type="entry name" value="HAD_BPGM-like"/>
    <property type="match status" value="1"/>
</dbReference>
<dbReference type="InterPro" id="IPR023198">
    <property type="entry name" value="PGP-like_dom2"/>
</dbReference>
<evidence type="ECO:0000313" key="2">
    <source>
        <dbReference type="Proteomes" id="UP000823912"/>
    </source>
</evidence>
<dbReference type="Gene3D" id="3.40.50.1000">
    <property type="entry name" value="HAD superfamily/HAD-like"/>
    <property type="match status" value="1"/>
</dbReference>
<dbReference type="EMBL" id="DVHM01000189">
    <property type="protein sequence ID" value="HIR71846.1"/>
    <property type="molecule type" value="Genomic_DNA"/>
</dbReference>
<dbReference type="InterPro" id="IPR006439">
    <property type="entry name" value="HAD-SF_hydro_IA"/>
</dbReference>
<name>A0A9D1EC18_9FIRM</name>
<dbReference type="PRINTS" id="PR00413">
    <property type="entry name" value="HADHALOGNASE"/>
</dbReference>
<dbReference type="InterPro" id="IPR036412">
    <property type="entry name" value="HAD-like_sf"/>
</dbReference>
<dbReference type="GO" id="GO:0016791">
    <property type="term" value="F:phosphatase activity"/>
    <property type="evidence" value="ECO:0007669"/>
    <property type="project" value="TreeGrafter"/>
</dbReference>
<gene>
    <name evidence="1" type="ORF">IAA55_11290</name>
</gene>
<protein>
    <submittedName>
        <fullName evidence="1">HAD family phosphatase</fullName>
    </submittedName>
</protein>
<dbReference type="NCBIfam" id="TIGR01509">
    <property type="entry name" value="HAD-SF-IA-v3"/>
    <property type="match status" value="1"/>
</dbReference>
<dbReference type="InterPro" id="IPR023214">
    <property type="entry name" value="HAD_sf"/>
</dbReference>
<dbReference type="PANTHER" id="PTHR18901">
    <property type="entry name" value="2-DEOXYGLUCOSE-6-PHOSPHATE PHOSPHATASE 2"/>
    <property type="match status" value="1"/>
</dbReference>
<evidence type="ECO:0000313" key="1">
    <source>
        <dbReference type="EMBL" id="HIR71846.1"/>
    </source>
</evidence>
<dbReference type="SUPFAM" id="SSF56784">
    <property type="entry name" value="HAD-like"/>
    <property type="match status" value="1"/>
</dbReference>
<dbReference type="PANTHER" id="PTHR18901:SF38">
    <property type="entry name" value="PSEUDOURIDINE-5'-PHOSPHATASE"/>
    <property type="match status" value="1"/>
</dbReference>
<dbReference type="NCBIfam" id="TIGR01549">
    <property type="entry name" value="HAD-SF-IA-v1"/>
    <property type="match status" value="1"/>
</dbReference>
<sequence length="225" mass="25878">MWKNTKAVIFDLDGTLADSMWIWKEIDIRFLAQRHLQMPEGLQREIEGLSMRETAVYFRERFGLRDTEEELMGEWNDMAYRAYVSEVPWKPGAEEFLTQLRHEGIAMGIATSNSPELVKAFLLARGKETFFDCVVTANEVSRGKPAPDVYLKAKERIGAASEECLVFEDILPGIAAGHNAGMKVCAVYDDYTKDIDEEKRSAADFYIRDYYDLMRGGKIWKDFCR</sequence>
<comment type="caution">
    <text evidence="1">The sequence shown here is derived from an EMBL/GenBank/DDBJ whole genome shotgun (WGS) entry which is preliminary data.</text>
</comment>
<dbReference type="AlphaFoldDB" id="A0A9D1EC18"/>
<accession>A0A9D1EC18</accession>
<dbReference type="Gene3D" id="1.10.150.240">
    <property type="entry name" value="Putative phosphatase, domain 2"/>
    <property type="match status" value="1"/>
</dbReference>
<dbReference type="Proteomes" id="UP000823912">
    <property type="component" value="Unassembled WGS sequence"/>
</dbReference>
<dbReference type="SFLD" id="SFLDS00003">
    <property type="entry name" value="Haloacid_Dehalogenase"/>
    <property type="match status" value="1"/>
</dbReference>
<dbReference type="Pfam" id="PF13419">
    <property type="entry name" value="HAD_2"/>
    <property type="match status" value="1"/>
</dbReference>
<proteinExistence type="predicted"/>